<keyword evidence="1" id="KW-1188">Viral release from host cell</keyword>
<name>R7Z8F6_LYSSH</name>
<dbReference type="HOGENOM" id="CLU_416653_0_0_9"/>
<feature type="transmembrane region" description="Helical" evidence="2">
    <location>
        <begin position="468"/>
        <end position="486"/>
    </location>
</feature>
<evidence type="ECO:0000313" key="5">
    <source>
        <dbReference type="Proteomes" id="UP000013911"/>
    </source>
</evidence>
<feature type="domain" description="Phage tail tape measure protein" evidence="3">
    <location>
        <begin position="113"/>
        <end position="309"/>
    </location>
</feature>
<dbReference type="AlphaFoldDB" id="R7Z8F6"/>
<dbReference type="eggNOG" id="COG5280">
    <property type="taxonomic scope" value="Bacteria"/>
</dbReference>
<dbReference type="PANTHER" id="PTHR37813">
    <property type="entry name" value="FELS-2 PROPHAGE PROTEIN"/>
    <property type="match status" value="1"/>
</dbReference>
<evidence type="ECO:0000259" key="3">
    <source>
        <dbReference type="Pfam" id="PF10145"/>
    </source>
</evidence>
<comment type="caution">
    <text evidence="4">The sequence shown here is derived from an EMBL/GenBank/DDBJ whole genome shotgun (WGS) entry which is preliminary data.</text>
</comment>
<dbReference type="PANTHER" id="PTHR37813:SF1">
    <property type="entry name" value="FELS-2 PROPHAGE PROTEIN"/>
    <property type="match status" value="1"/>
</dbReference>
<protein>
    <submittedName>
        <fullName evidence="4">Phage-related minor tail protein</fullName>
    </submittedName>
</protein>
<proteinExistence type="predicted"/>
<keyword evidence="2" id="KW-1133">Transmembrane helix</keyword>
<evidence type="ECO:0000256" key="1">
    <source>
        <dbReference type="ARBA" id="ARBA00022612"/>
    </source>
</evidence>
<dbReference type="Pfam" id="PF10145">
    <property type="entry name" value="PhageMin_Tail"/>
    <property type="match status" value="1"/>
</dbReference>
<dbReference type="Proteomes" id="UP000013911">
    <property type="component" value="Unassembled WGS sequence"/>
</dbReference>
<evidence type="ECO:0000313" key="4">
    <source>
        <dbReference type="EMBL" id="EON70455.1"/>
    </source>
</evidence>
<dbReference type="EMBL" id="AQPX01000034">
    <property type="protein sequence ID" value="EON70455.1"/>
    <property type="molecule type" value="Genomic_DNA"/>
</dbReference>
<sequence>MSGRVISSILTLQDRNFSSGMRTASGQLTDFGRGANVVRNKVEDFKRSATDAFKSVGKASMALGAVGVGALGVSVAKTIVDMDSSFAKLQAQTGAMGADLQALEGAAKDAFSRGYGESLDEVSTAVARVKQNMTGLDNGEISKVTSNAMLLANTFDSDVNEVSRGVNNTMQAFGVSADKAFDLFTAGGQRGLNFSNEMFDNVAEYAPLFGKMGYSAEEYFGVLERGSQAGVYNLDYVNDVMKEFQIRTKDGSKATNDAMKSMSKSTQNVWKEYLKGNGTVKDVASTVVGELKNMDDQVEANQIGVGLFGTKWEDLESDAMYAMLGASDAMKNFEGATESASSKVEGSIKNRLVSSWRELQVGIADVVNGAGAQEFLAGVAQKADELVPKIKGVVAKAFEFGNTVRDNWGPIKETLIGVSTAVGIVAVGMGTLKVISTVTTMVQGFKTAMGLATAGQWAMNTAMLASPLTWVVVGIAAVVAAGVLLYRNWDKVRAGWDTAWNGIKSAAGSGVNFVIDQINGLIKVINKIPGVNIPIVPKVSWGDVKTGVDKINKQSSGGRVPQYDVGSNRITSDHTAMVHKDEMIIPARQAQKVRQAGGNIDNIHKLINQPKQVDAPTNNPMSNGGSTFGDIIIHAKGVTSAEVVNEIVPQLKLALSNI</sequence>
<dbReference type="PATRIC" id="fig|1285586.5.peg.4433"/>
<reference evidence="4 5" key="1">
    <citation type="submission" date="2013-04" db="EMBL/GenBank/DDBJ databases">
        <title>Draft genome of the heavy metal tolerant bacterium Lysinibacillus sphaericus strain OT4b.31.</title>
        <authorList>
            <person name="Pena-Montenegro T.D."/>
            <person name="Dussan J."/>
        </authorList>
    </citation>
    <scope>NUCLEOTIDE SEQUENCE [LARGE SCALE GENOMIC DNA]</scope>
    <source>
        <strain evidence="4 5">OT4b.31</strain>
    </source>
</reference>
<evidence type="ECO:0000256" key="2">
    <source>
        <dbReference type="SAM" id="Phobius"/>
    </source>
</evidence>
<organism evidence="4 5">
    <name type="scientific">Lysinibacillus sphaericus OT4b.31</name>
    <dbReference type="NCBI Taxonomy" id="1285586"/>
    <lineage>
        <taxon>Bacteria</taxon>
        <taxon>Bacillati</taxon>
        <taxon>Bacillota</taxon>
        <taxon>Bacilli</taxon>
        <taxon>Bacillales</taxon>
        <taxon>Bacillaceae</taxon>
        <taxon>Lysinibacillus</taxon>
    </lineage>
</organism>
<keyword evidence="2" id="KW-0472">Membrane</keyword>
<accession>R7Z8F6</accession>
<dbReference type="RefSeq" id="WP_010861151.1">
    <property type="nucleotide sequence ID" value="NZ_KB933409.1"/>
</dbReference>
<keyword evidence="2" id="KW-0812">Transmembrane</keyword>
<dbReference type="InterPro" id="IPR010090">
    <property type="entry name" value="Phage_tape_meas"/>
</dbReference>
<gene>
    <name evidence="4" type="ORF">H131_21262</name>
</gene>